<dbReference type="GO" id="GO:0016874">
    <property type="term" value="F:ligase activity"/>
    <property type="evidence" value="ECO:0007669"/>
    <property type="project" value="UniProtKB-KW"/>
</dbReference>
<dbReference type="EMBL" id="FNQJ01000001">
    <property type="protein sequence ID" value="SDZ73120.1"/>
    <property type="molecule type" value="Genomic_DNA"/>
</dbReference>
<dbReference type="InterPro" id="IPR042099">
    <property type="entry name" value="ANL_N_sf"/>
</dbReference>
<organism evidence="1 2">
    <name type="scientific">Acidovorax soli</name>
    <dbReference type="NCBI Taxonomy" id="592050"/>
    <lineage>
        <taxon>Bacteria</taxon>
        <taxon>Pseudomonadati</taxon>
        <taxon>Pseudomonadota</taxon>
        <taxon>Betaproteobacteria</taxon>
        <taxon>Burkholderiales</taxon>
        <taxon>Comamonadaceae</taxon>
        <taxon>Acidovorax</taxon>
    </lineage>
</organism>
<protein>
    <submittedName>
        <fullName evidence="1">Phenylacetate-coenzyme A ligase PaaK, adenylate-forming domain family</fullName>
    </submittedName>
</protein>
<dbReference type="InterPro" id="IPR053158">
    <property type="entry name" value="CapK_Type1_Caps_Biosynth"/>
</dbReference>
<proteinExistence type="predicted"/>
<evidence type="ECO:0000313" key="2">
    <source>
        <dbReference type="Proteomes" id="UP000199002"/>
    </source>
</evidence>
<keyword evidence="2" id="KW-1185">Reference proteome</keyword>
<dbReference type="AlphaFoldDB" id="A0A1H3VEH3"/>
<gene>
    <name evidence="1" type="ORF">SAMN05421875_10169</name>
</gene>
<dbReference type="STRING" id="592050.SAMN05421875_10169"/>
<dbReference type="Gene3D" id="3.40.50.12780">
    <property type="entry name" value="N-terminal domain of ligase-like"/>
    <property type="match status" value="1"/>
</dbReference>
<name>A0A1H3VEH3_9BURK</name>
<dbReference type="SUPFAM" id="SSF56801">
    <property type="entry name" value="Acetyl-CoA synthetase-like"/>
    <property type="match status" value="1"/>
</dbReference>
<keyword evidence="1" id="KW-0436">Ligase</keyword>
<dbReference type="PANTHER" id="PTHR36932:SF1">
    <property type="entry name" value="CAPSULAR POLYSACCHARIDE BIOSYNTHESIS PROTEIN"/>
    <property type="match status" value="1"/>
</dbReference>
<dbReference type="Proteomes" id="UP000199002">
    <property type="component" value="Unassembled WGS sequence"/>
</dbReference>
<dbReference type="PANTHER" id="PTHR36932">
    <property type="entry name" value="CAPSULAR POLYSACCHARIDE BIOSYNTHESIS PROTEIN"/>
    <property type="match status" value="1"/>
</dbReference>
<reference evidence="2" key="1">
    <citation type="submission" date="2016-10" db="EMBL/GenBank/DDBJ databases">
        <authorList>
            <person name="Varghese N."/>
            <person name="Submissions S."/>
        </authorList>
    </citation>
    <scope>NUCLEOTIDE SEQUENCE [LARGE SCALE GENOMIC DNA]</scope>
    <source>
        <strain evidence="2">DSM 25157</strain>
    </source>
</reference>
<accession>A0A1H3VEH3</accession>
<sequence length="462" mass="50264">MSTVFDPLRLSAVSLEVMAANRDSVQGLARRQQARLARLLEAALKGSRLYRELLPAGTSARTPLQDLPVVTRHQLMARFDDWVTDPCLTLHALRAFTADPARIATPWQGRYMVWESSGTSGQPGIFVQDAQAMAVYDALEALRRSTPRPLLRWLDPLCLSERIAFVGATSGHFASYVSVQRLRTLNPWLAGRIRSFSIQESAPELVAALNDFAPTVLATYPTAAALLADEADRGALRIAPHEVWTGGETLSPAVRAHIERALGAVVRNSYGASEFLSMGWECAHGQMHLNADWVILEPVDEHHRPVPVGHAACSVLLTNLANTVQPLIRYDLGDQVTLQAGRCGCGSPLPVMVVQGRHDDLLHMAGPGGRPVTLLPLALSTVLEDDAGVFDFYLRQQDAHTLVLRLPVAGEAGQAAMERGCKALKAFARAQGLPRLRVLQELDLPVPRGRSGKACRIMACCV</sequence>
<dbReference type="GeneID" id="34234748"/>
<evidence type="ECO:0000313" key="1">
    <source>
        <dbReference type="EMBL" id="SDZ73120.1"/>
    </source>
</evidence>
<dbReference type="RefSeq" id="WP_092696514.1">
    <property type="nucleotide sequence ID" value="NZ_CAXIQL010000026.1"/>
</dbReference>